<evidence type="ECO:0000313" key="2">
    <source>
        <dbReference type="Proteomes" id="UP000035642"/>
    </source>
</evidence>
<dbReference type="AlphaFoldDB" id="A0A0K0D2Z5"/>
<evidence type="ECO:0000256" key="1">
    <source>
        <dbReference type="SAM" id="SignalP"/>
    </source>
</evidence>
<reference evidence="2" key="1">
    <citation type="submission" date="2012-09" db="EMBL/GenBank/DDBJ databases">
        <authorList>
            <person name="Martin A.A."/>
        </authorList>
    </citation>
    <scope>NUCLEOTIDE SEQUENCE</scope>
</reference>
<dbReference type="WBParaSite" id="ACAC_0000444001-mRNA-1">
    <property type="protein sequence ID" value="ACAC_0000444001-mRNA-1"/>
    <property type="gene ID" value="ACAC_0000444001"/>
</dbReference>
<keyword evidence="2" id="KW-1185">Reference proteome</keyword>
<dbReference type="Proteomes" id="UP000035642">
    <property type="component" value="Unassembled WGS sequence"/>
</dbReference>
<reference evidence="3" key="2">
    <citation type="submission" date="2017-02" db="UniProtKB">
        <authorList>
            <consortium name="WormBaseParasite"/>
        </authorList>
    </citation>
    <scope>IDENTIFICATION</scope>
</reference>
<sequence>MMFVMIFYLISTQIASSASKKVSHPITISIEMKIEYISNFDFGKQTFDVIVEVEQSILQWIDIDKLQHDVGVGQTTSVFSDIQFDVIDSHTIGIVDYAVSRKNLTGMRKK</sequence>
<keyword evidence="1" id="KW-0732">Signal</keyword>
<feature type="chain" id="PRO_5005326581" evidence="1">
    <location>
        <begin position="18"/>
        <end position="110"/>
    </location>
</feature>
<organism evidence="2 3">
    <name type="scientific">Angiostrongylus cantonensis</name>
    <name type="common">Rat lungworm</name>
    <dbReference type="NCBI Taxonomy" id="6313"/>
    <lineage>
        <taxon>Eukaryota</taxon>
        <taxon>Metazoa</taxon>
        <taxon>Ecdysozoa</taxon>
        <taxon>Nematoda</taxon>
        <taxon>Chromadorea</taxon>
        <taxon>Rhabditida</taxon>
        <taxon>Rhabditina</taxon>
        <taxon>Rhabditomorpha</taxon>
        <taxon>Strongyloidea</taxon>
        <taxon>Metastrongylidae</taxon>
        <taxon>Angiostrongylus</taxon>
    </lineage>
</organism>
<name>A0A0K0D2Z5_ANGCA</name>
<proteinExistence type="predicted"/>
<feature type="signal peptide" evidence="1">
    <location>
        <begin position="1"/>
        <end position="17"/>
    </location>
</feature>
<protein>
    <submittedName>
        <fullName evidence="3">Fn3_like domain-containing protein</fullName>
    </submittedName>
</protein>
<evidence type="ECO:0000313" key="3">
    <source>
        <dbReference type="WBParaSite" id="ACAC_0000444001-mRNA-1"/>
    </source>
</evidence>
<accession>A0A0K0D2Z5</accession>